<evidence type="ECO:0000313" key="4">
    <source>
        <dbReference type="Proteomes" id="UP000053989"/>
    </source>
</evidence>
<dbReference type="InParanoid" id="A0A0C3AKJ8"/>
<sequence>MSSGTLTTEGYLRVSSMAIAFYDYLITLPLEYRVYRSQPGVLHMSLACILFILIRYISMSVMITSNYGYFATTFTKESCRRFYFLPPMFKVMQSMVSHAILGVRTFNIAGREKRMGMFLLGYYVITIALEWFFDLHHRTWETTNGNCVSGEVVADPTTWVFYLVAMTYDFVMLVISTFHLYRYRLYSGQFSQLIRVMIYDGLVFFVALTGVNTANLVLYRQQKNLIAQSTG</sequence>
<evidence type="ECO:0000256" key="1">
    <source>
        <dbReference type="SAM" id="Phobius"/>
    </source>
</evidence>
<keyword evidence="4" id="KW-1185">Reference proteome</keyword>
<proteinExistence type="predicted"/>
<feature type="transmembrane region" description="Helical" evidence="1">
    <location>
        <begin position="193"/>
        <end position="211"/>
    </location>
</feature>
<dbReference type="EMBL" id="KN822022">
    <property type="protein sequence ID" value="KIM65472.1"/>
    <property type="molecule type" value="Genomic_DNA"/>
</dbReference>
<protein>
    <recommendedName>
        <fullName evidence="2">DUF6533 domain-containing protein</fullName>
    </recommendedName>
</protein>
<reference evidence="4" key="2">
    <citation type="submission" date="2015-01" db="EMBL/GenBank/DDBJ databases">
        <title>Evolutionary Origins and Diversification of the Mycorrhizal Mutualists.</title>
        <authorList>
            <consortium name="DOE Joint Genome Institute"/>
            <consortium name="Mycorrhizal Genomics Consortium"/>
            <person name="Kohler A."/>
            <person name="Kuo A."/>
            <person name="Nagy L.G."/>
            <person name="Floudas D."/>
            <person name="Copeland A."/>
            <person name="Barry K.W."/>
            <person name="Cichocki N."/>
            <person name="Veneault-Fourrey C."/>
            <person name="LaButti K."/>
            <person name="Lindquist E.A."/>
            <person name="Lipzen A."/>
            <person name="Lundell T."/>
            <person name="Morin E."/>
            <person name="Murat C."/>
            <person name="Riley R."/>
            <person name="Ohm R."/>
            <person name="Sun H."/>
            <person name="Tunlid A."/>
            <person name="Henrissat B."/>
            <person name="Grigoriev I.V."/>
            <person name="Hibbett D.S."/>
            <person name="Martin F."/>
        </authorList>
    </citation>
    <scope>NUCLEOTIDE SEQUENCE [LARGE SCALE GENOMIC DNA]</scope>
    <source>
        <strain evidence="4">Foug A</strain>
    </source>
</reference>
<keyword evidence="1" id="KW-0472">Membrane</keyword>
<feature type="transmembrane region" description="Helical" evidence="1">
    <location>
        <begin position="115"/>
        <end position="133"/>
    </location>
</feature>
<name>A0A0C3AKJ8_9AGAM</name>
<organism evidence="3 4">
    <name type="scientific">Scleroderma citrinum Foug A</name>
    <dbReference type="NCBI Taxonomy" id="1036808"/>
    <lineage>
        <taxon>Eukaryota</taxon>
        <taxon>Fungi</taxon>
        <taxon>Dikarya</taxon>
        <taxon>Basidiomycota</taxon>
        <taxon>Agaricomycotina</taxon>
        <taxon>Agaricomycetes</taxon>
        <taxon>Agaricomycetidae</taxon>
        <taxon>Boletales</taxon>
        <taxon>Sclerodermatineae</taxon>
        <taxon>Sclerodermataceae</taxon>
        <taxon>Scleroderma</taxon>
    </lineage>
</organism>
<dbReference type="Pfam" id="PF20151">
    <property type="entry name" value="DUF6533"/>
    <property type="match status" value="1"/>
</dbReference>
<gene>
    <name evidence="3" type="ORF">SCLCIDRAFT_470009</name>
</gene>
<feature type="transmembrane region" description="Helical" evidence="1">
    <location>
        <begin position="12"/>
        <end position="30"/>
    </location>
</feature>
<evidence type="ECO:0000313" key="3">
    <source>
        <dbReference type="EMBL" id="KIM65472.1"/>
    </source>
</evidence>
<evidence type="ECO:0000259" key="2">
    <source>
        <dbReference type="Pfam" id="PF20151"/>
    </source>
</evidence>
<feature type="domain" description="DUF6533" evidence="2">
    <location>
        <begin position="11"/>
        <end position="59"/>
    </location>
</feature>
<accession>A0A0C3AKJ8</accession>
<feature type="transmembrane region" description="Helical" evidence="1">
    <location>
        <begin position="159"/>
        <end position="181"/>
    </location>
</feature>
<dbReference type="AlphaFoldDB" id="A0A0C3AKJ8"/>
<dbReference type="HOGENOM" id="CLU_111233_0_0_1"/>
<dbReference type="OrthoDB" id="3346251at2759"/>
<dbReference type="STRING" id="1036808.A0A0C3AKJ8"/>
<dbReference type="Proteomes" id="UP000053989">
    <property type="component" value="Unassembled WGS sequence"/>
</dbReference>
<keyword evidence="1" id="KW-0812">Transmembrane</keyword>
<keyword evidence="1" id="KW-1133">Transmembrane helix</keyword>
<feature type="transmembrane region" description="Helical" evidence="1">
    <location>
        <begin position="42"/>
        <end position="63"/>
    </location>
</feature>
<reference evidence="3 4" key="1">
    <citation type="submission" date="2014-04" db="EMBL/GenBank/DDBJ databases">
        <authorList>
            <consortium name="DOE Joint Genome Institute"/>
            <person name="Kuo A."/>
            <person name="Kohler A."/>
            <person name="Nagy L.G."/>
            <person name="Floudas D."/>
            <person name="Copeland A."/>
            <person name="Barry K.W."/>
            <person name="Cichocki N."/>
            <person name="Veneault-Fourrey C."/>
            <person name="LaButti K."/>
            <person name="Lindquist E.A."/>
            <person name="Lipzen A."/>
            <person name="Lundell T."/>
            <person name="Morin E."/>
            <person name="Murat C."/>
            <person name="Sun H."/>
            <person name="Tunlid A."/>
            <person name="Henrissat B."/>
            <person name="Grigoriev I.V."/>
            <person name="Hibbett D.S."/>
            <person name="Martin F."/>
            <person name="Nordberg H.P."/>
            <person name="Cantor M.N."/>
            <person name="Hua S.X."/>
        </authorList>
    </citation>
    <scope>NUCLEOTIDE SEQUENCE [LARGE SCALE GENOMIC DNA]</scope>
    <source>
        <strain evidence="3 4">Foug A</strain>
    </source>
</reference>
<dbReference type="InterPro" id="IPR045340">
    <property type="entry name" value="DUF6533"/>
</dbReference>